<name>A0A286RBU8_9BACT</name>
<keyword evidence="2" id="KW-1185">Reference proteome</keyword>
<evidence type="ECO:0000313" key="2">
    <source>
        <dbReference type="Proteomes" id="UP000215086"/>
    </source>
</evidence>
<accession>A0A286RBU8</accession>
<organism evidence="1 2">
    <name type="scientific">Thermogutta terrifontis</name>
    <dbReference type="NCBI Taxonomy" id="1331910"/>
    <lineage>
        <taxon>Bacteria</taxon>
        <taxon>Pseudomonadati</taxon>
        <taxon>Planctomycetota</taxon>
        <taxon>Planctomycetia</taxon>
        <taxon>Pirellulales</taxon>
        <taxon>Thermoguttaceae</taxon>
        <taxon>Thermogutta</taxon>
    </lineage>
</organism>
<dbReference type="KEGG" id="ttf:THTE_0826"/>
<evidence type="ECO:0000313" key="1">
    <source>
        <dbReference type="EMBL" id="ASV73428.1"/>
    </source>
</evidence>
<protein>
    <submittedName>
        <fullName evidence="1">Uncharacterized protein</fullName>
    </submittedName>
</protein>
<dbReference type="EMBL" id="CP018477">
    <property type="protein sequence ID" value="ASV73428.1"/>
    <property type="molecule type" value="Genomic_DNA"/>
</dbReference>
<sequence length="43" mass="4472">MGTTSVPLRGSSDALEGVPPNLPSAGVPIVGWREWCYTVSING</sequence>
<gene>
    <name evidence="1" type="ORF">THTE_0826</name>
</gene>
<proteinExistence type="predicted"/>
<dbReference type="AlphaFoldDB" id="A0A286RBU8"/>
<dbReference type="Proteomes" id="UP000215086">
    <property type="component" value="Chromosome"/>
</dbReference>
<reference evidence="1 2" key="1">
    <citation type="journal article" name="Front. Microbiol.">
        <title>Sugar Metabolism of the First Thermophilic Planctomycete Thermogutta terrifontis: Comparative Genomic and Transcriptomic Approaches.</title>
        <authorList>
            <person name="Elcheninov A.G."/>
            <person name="Menzel P."/>
            <person name="Gudbergsdottir S.R."/>
            <person name="Slesarev A.I."/>
            <person name="Kadnikov V.V."/>
            <person name="Krogh A."/>
            <person name="Bonch-Osmolovskaya E.A."/>
            <person name="Peng X."/>
            <person name="Kublanov I.V."/>
        </authorList>
    </citation>
    <scope>NUCLEOTIDE SEQUENCE [LARGE SCALE GENOMIC DNA]</scope>
    <source>
        <strain evidence="1 2">R1</strain>
    </source>
</reference>